<evidence type="ECO:0000313" key="10">
    <source>
        <dbReference type="Proteomes" id="UP000494170"/>
    </source>
</evidence>
<dbReference type="Proteomes" id="UP000494170">
    <property type="component" value="Unassembled WGS sequence"/>
</dbReference>
<dbReference type="InterPro" id="IPR036188">
    <property type="entry name" value="FAD/NAD-bd_sf"/>
</dbReference>
<evidence type="ECO:0000256" key="7">
    <source>
        <dbReference type="ARBA" id="ARBA00023033"/>
    </source>
</evidence>
<dbReference type="Gene3D" id="3.50.50.60">
    <property type="entry name" value="FAD/NAD(P)-binding domain"/>
    <property type="match status" value="2"/>
</dbReference>
<keyword evidence="7" id="KW-0503">Monooxygenase</keyword>
<keyword evidence="6" id="KW-0560">Oxidoreductase</keyword>
<dbReference type="GO" id="GO:0006744">
    <property type="term" value="P:ubiquinone biosynthetic process"/>
    <property type="evidence" value="ECO:0007669"/>
    <property type="project" value="UniProtKB-UniPathway"/>
</dbReference>
<name>A0A6P3CRK5_BURL3</name>
<evidence type="ECO:0000259" key="8">
    <source>
        <dbReference type="Pfam" id="PF01494"/>
    </source>
</evidence>
<proteinExistence type="inferred from homology"/>
<dbReference type="SUPFAM" id="SSF51905">
    <property type="entry name" value="FAD/NAD(P)-binding domain"/>
    <property type="match status" value="1"/>
</dbReference>
<dbReference type="PANTHER" id="PTHR43876:SF7">
    <property type="entry name" value="UBIQUINONE BIOSYNTHESIS MONOOXYGENASE COQ6, MITOCHONDRIAL"/>
    <property type="match status" value="1"/>
</dbReference>
<evidence type="ECO:0000256" key="1">
    <source>
        <dbReference type="ARBA" id="ARBA00001974"/>
    </source>
</evidence>
<dbReference type="PANTHER" id="PTHR43876">
    <property type="entry name" value="UBIQUINONE BIOSYNTHESIS MONOOXYGENASE COQ6, MITOCHONDRIAL"/>
    <property type="match status" value="1"/>
</dbReference>
<dbReference type="NCBIfam" id="NF005786">
    <property type="entry name" value="PRK07608.1-1"/>
    <property type="match status" value="1"/>
</dbReference>
<dbReference type="PROSITE" id="PS01304">
    <property type="entry name" value="UBIH"/>
    <property type="match status" value="1"/>
</dbReference>
<keyword evidence="4" id="KW-0285">Flavoprotein</keyword>
<dbReference type="InterPro" id="IPR051205">
    <property type="entry name" value="UbiH/COQ6_monooxygenase"/>
</dbReference>
<dbReference type="UniPathway" id="UPA00232"/>
<dbReference type="NCBIfam" id="TIGR01988">
    <property type="entry name" value="Ubi-OHases"/>
    <property type="match status" value="1"/>
</dbReference>
<dbReference type="PRINTS" id="PR00420">
    <property type="entry name" value="RNGMNOXGNASE"/>
</dbReference>
<dbReference type="RefSeq" id="WP_174939694.1">
    <property type="nucleotide sequence ID" value="NZ_CABVPY010000011.1"/>
</dbReference>
<keyword evidence="9" id="KW-0830">Ubiquinone</keyword>
<dbReference type="InterPro" id="IPR002938">
    <property type="entry name" value="FAD-bd"/>
</dbReference>
<gene>
    <name evidence="9" type="ORF">BLA6863_02146</name>
</gene>
<evidence type="ECO:0000256" key="6">
    <source>
        <dbReference type="ARBA" id="ARBA00023002"/>
    </source>
</evidence>
<accession>A0A6P3CRK5</accession>
<comment type="similarity">
    <text evidence="3">Belongs to the UbiH/COQ6 family.</text>
</comment>
<dbReference type="InterPro" id="IPR018168">
    <property type="entry name" value="Ubi_Hdrlase_CS"/>
</dbReference>
<keyword evidence="5" id="KW-0274">FAD</keyword>
<dbReference type="AlphaFoldDB" id="A0A6P3CRK5"/>
<dbReference type="GO" id="GO:0071949">
    <property type="term" value="F:FAD binding"/>
    <property type="evidence" value="ECO:0007669"/>
    <property type="project" value="InterPro"/>
</dbReference>
<comment type="cofactor">
    <cofactor evidence="1">
        <name>FAD</name>
        <dbReference type="ChEBI" id="CHEBI:57692"/>
    </cofactor>
</comment>
<evidence type="ECO:0000256" key="4">
    <source>
        <dbReference type="ARBA" id="ARBA00022630"/>
    </source>
</evidence>
<dbReference type="GO" id="GO:0004497">
    <property type="term" value="F:monooxygenase activity"/>
    <property type="evidence" value="ECO:0007669"/>
    <property type="project" value="UniProtKB-KW"/>
</dbReference>
<sequence>MPAMTAHHTFDVAVVGGGLVGKTAALALTQSGYKTALLAQPATPRPADLAFDTRVYALSSSSQALLERLRVWQALDHSRLAPVYDMRVYGDAHAELHFSAYQASVPQLAWIAESSLVEASLDAALRFQPNLTWFDARAQGFDVRDDAAVLTLSSGQVLEADLVVGADGAHSWVRSQMGAKVERRDYRQTGVVANFKASLPHRETAYQWFHEGEIVALLPLPDGHVSLVWSAHTAHADELLALDSAQLAAEVERLSHGQVGTLDCVTPAAGFPLALQTVDKLIAPRVALVGDAAHLIHPLAGQGMNLGLRDVAALADAIAGKESFRNLGDTVLLRRYERSRREDIRALMVATDGLQRLFAVPGSLAKAVRNAGMAFVGAQPLVKRWLVSAALG</sequence>
<protein>
    <submittedName>
        <fullName evidence="9">Ubiquinone biosynthesis hydroxylase UbiH</fullName>
    </submittedName>
</protein>
<evidence type="ECO:0000256" key="2">
    <source>
        <dbReference type="ARBA" id="ARBA00004749"/>
    </source>
</evidence>
<dbReference type="Pfam" id="PF01494">
    <property type="entry name" value="FAD_binding_3"/>
    <property type="match status" value="1"/>
</dbReference>
<dbReference type="GO" id="GO:0016705">
    <property type="term" value="F:oxidoreductase activity, acting on paired donors, with incorporation or reduction of molecular oxygen"/>
    <property type="evidence" value="ECO:0007669"/>
    <property type="project" value="InterPro"/>
</dbReference>
<evidence type="ECO:0000256" key="5">
    <source>
        <dbReference type="ARBA" id="ARBA00022827"/>
    </source>
</evidence>
<organism evidence="9 10">
    <name type="scientific">Burkholderia lata (strain ATCC 17760 / DSM 23089 / LMG 22485 / NCIMB 9086 / R18194 / 383)</name>
    <dbReference type="NCBI Taxonomy" id="482957"/>
    <lineage>
        <taxon>Bacteria</taxon>
        <taxon>Pseudomonadati</taxon>
        <taxon>Pseudomonadota</taxon>
        <taxon>Betaproteobacteria</taxon>
        <taxon>Burkholderiales</taxon>
        <taxon>Burkholderiaceae</taxon>
        <taxon>Burkholderia</taxon>
        <taxon>Burkholderia cepacia complex</taxon>
    </lineage>
</organism>
<dbReference type="InterPro" id="IPR010971">
    <property type="entry name" value="UbiH/COQ6"/>
</dbReference>
<feature type="domain" description="FAD-binding" evidence="8">
    <location>
        <begin position="10"/>
        <end position="348"/>
    </location>
</feature>
<evidence type="ECO:0000313" key="9">
    <source>
        <dbReference type="EMBL" id="VWB47483.1"/>
    </source>
</evidence>
<reference evidence="9 10" key="1">
    <citation type="submission" date="2019-09" db="EMBL/GenBank/DDBJ databases">
        <authorList>
            <person name="Depoorter E."/>
        </authorList>
    </citation>
    <scope>NUCLEOTIDE SEQUENCE [LARGE SCALE GENOMIC DNA]</scope>
    <source>
        <strain evidence="9">LMG 6863</strain>
    </source>
</reference>
<evidence type="ECO:0000256" key="3">
    <source>
        <dbReference type="ARBA" id="ARBA00005349"/>
    </source>
</evidence>
<dbReference type="EMBL" id="CABVPY010000011">
    <property type="protein sequence ID" value="VWB47483.1"/>
    <property type="molecule type" value="Genomic_DNA"/>
</dbReference>
<comment type="pathway">
    <text evidence="2">Cofactor biosynthesis; ubiquinone biosynthesis.</text>
</comment>